<evidence type="ECO:0000256" key="1">
    <source>
        <dbReference type="ARBA" id="ARBA00000085"/>
    </source>
</evidence>
<gene>
    <name evidence="7" type="ORF">ACFQEY_06770</name>
</gene>
<dbReference type="InterPro" id="IPR036890">
    <property type="entry name" value="HATPase_C_sf"/>
</dbReference>
<evidence type="ECO:0000256" key="3">
    <source>
        <dbReference type="ARBA" id="ARBA00022679"/>
    </source>
</evidence>
<dbReference type="EC" id="2.7.13.3" evidence="2"/>
<dbReference type="Pfam" id="PF02518">
    <property type="entry name" value="HATPase_c"/>
    <property type="match status" value="1"/>
</dbReference>
<dbReference type="GO" id="GO:0004673">
    <property type="term" value="F:protein histidine kinase activity"/>
    <property type="evidence" value="ECO:0007669"/>
    <property type="project" value="UniProtKB-EC"/>
</dbReference>
<dbReference type="Proteomes" id="UP001596333">
    <property type="component" value="Unassembled WGS sequence"/>
</dbReference>
<dbReference type="InterPro" id="IPR003594">
    <property type="entry name" value="HATPase_dom"/>
</dbReference>
<protein>
    <recommendedName>
        <fullName evidence="2">histidine kinase</fullName>
        <ecNumber evidence="2">2.7.13.3</ecNumber>
    </recommendedName>
</protein>
<dbReference type="AlphaFoldDB" id="A0ABD5UHF3"/>
<dbReference type="EMBL" id="JBHSXI010000008">
    <property type="protein sequence ID" value="MFC6888723.1"/>
    <property type="molecule type" value="Genomic_DNA"/>
</dbReference>
<dbReference type="SUPFAM" id="SSF55874">
    <property type="entry name" value="ATPase domain of HSP90 chaperone/DNA topoisomerase II/histidine kinase"/>
    <property type="match status" value="1"/>
</dbReference>
<evidence type="ECO:0000256" key="2">
    <source>
        <dbReference type="ARBA" id="ARBA00012438"/>
    </source>
</evidence>
<name>A0ABD5UHF3_9EURY</name>
<organism evidence="7 8">
    <name type="scientific">Halorubrum trueperi</name>
    <dbReference type="NCBI Taxonomy" id="2004704"/>
    <lineage>
        <taxon>Archaea</taxon>
        <taxon>Methanobacteriati</taxon>
        <taxon>Methanobacteriota</taxon>
        <taxon>Stenosarchaea group</taxon>
        <taxon>Halobacteria</taxon>
        <taxon>Halobacteriales</taxon>
        <taxon>Haloferacaceae</taxon>
        <taxon>Halorubrum</taxon>
    </lineage>
</organism>
<proteinExistence type="predicted"/>
<keyword evidence="3" id="KW-0808">Transferase</keyword>
<evidence type="ECO:0000256" key="5">
    <source>
        <dbReference type="ARBA" id="ARBA00023012"/>
    </source>
</evidence>
<evidence type="ECO:0000259" key="6">
    <source>
        <dbReference type="Pfam" id="PF02518"/>
    </source>
</evidence>
<evidence type="ECO:0000313" key="8">
    <source>
        <dbReference type="Proteomes" id="UP001596333"/>
    </source>
</evidence>
<dbReference type="Gene3D" id="3.30.565.10">
    <property type="entry name" value="Histidine kinase-like ATPase, C-terminal domain"/>
    <property type="match status" value="1"/>
</dbReference>
<keyword evidence="5" id="KW-0902">Two-component regulatory system</keyword>
<dbReference type="GO" id="GO:0000160">
    <property type="term" value="P:phosphorelay signal transduction system"/>
    <property type="evidence" value="ECO:0007669"/>
    <property type="project" value="UniProtKB-KW"/>
</dbReference>
<sequence>MARMIDELHTLTMSHRHGGDTTTVTIADRAEAAWATTETEEGCLEIYLDREHRCEANIGLLDHIFENLFRNAVVHNDAPVTVTVGSLAEGSGFYVADDGDGIPSDRVDSIFEYGYSTAGRDSISGSSETVRLE</sequence>
<accession>A0ABD5UHF3</accession>
<dbReference type="CDD" id="cd00075">
    <property type="entry name" value="HATPase"/>
    <property type="match status" value="1"/>
</dbReference>
<dbReference type="RefSeq" id="WP_379766627.1">
    <property type="nucleotide sequence ID" value="NZ_JBHSXI010000008.1"/>
</dbReference>
<dbReference type="PANTHER" id="PTHR43711:SF1">
    <property type="entry name" value="HISTIDINE KINASE 1"/>
    <property type="match status" value="1"/>
</dbReference>
<reference evidence="7 8" key="1">
    <citation type="journal article" date="2019" name="Int. J. Syst. Evol. Microbiol.">
        <title>The Global Catalogue of Microorganisms (GCM) 10K type strain sequencing project: providing services to taxonomists for standard genome sequencing and annotation.</title>
        <authorList>
            <consortium name="The Broad Institute Genomics Platform"/>
            <consortium name="The Broad Institute Genome Sequencing Center for Infectious Disease"/>
            <person name="Wu L."/>
            <person name="Ma J."/>
        </authorList>
    </citation>
    <scope>NUCLEOTIDE SEQUENCE [LARGE SCALE GENOMIC DNA]</scope>
    <source>
        <strain evidence="7 8">Y73</strain>
    </source>
</reference>
<feature type="domain" description="Histidine kinase/HSP90-like ATPase" evidence="6">
    <location>
        <begin position="60"/>
        <end position="125"/>
    </location>
</feature>
<evidence type="ECO:0000256" key="4">
    <source>
        <dbReference type="ARBA" id="ARBA00022777"/>
    </source>
</evidence>
<keyword evidence="8" id="KW-1185">Reference proteome</keyword>
<dbReference type="PANTHER" id="PTHR43711">
    <property type="entry name" value="TWO-COMPONENT HISTIDINE KINASE"/>
    <property type="match status" value="1"/>
</dbReference>
<dbReference type="InterPro" id="IPR050736">
    <property type="entry name" value="Sensor_HK_Regulatory"/>
</dbReference>
<keyword evidence="4 7" id="KW-0418">Kinase</keyword>
<evidence type="ECO:0000313" key="7">
    <source>
        <dbReference type="EMBL" id="MFC6888723.1"/>
    </source>
</evidence>
<comment type="caution">
    <text evidence="7">The sequence shown here is derived from an EMBL/GenBank/DDBJ whole genome shotgun (WGS) entry which is preliminary data.</text>
</comment>
<comment type="catalytic activity">
    <reaction evidence="1">
        <text>ATP + protein L-histidine = ADP + protein N-phospho-L-histidine.</text>
        <dbReference type="EC" id="2.7.13.3"/>
    </reaction>
</comment>